<dbReference type="RefSeq" id="WP_207330822.1">
    <property type="nucleotide sequence ID" value="NZ_JAFMYW010000006.1"/>
</dbReference>
<reference evidence="1 2" key="1">
    <citation type="submission" date="2021-03" db="EMBL/GenBank/DDBJ databases">
        <title>Fibrella sp. HMF5405 genome sequencing and assembly.</title>
        <authorList>
            <person name="Kang H."/>
            <person name="Kim H."/>
            <person name="Bae S."/>
            <person name="Joh K."/>
        </authorList>
    </citation>
    <scope>NUCLEOTIDE SEQUENCE [LARGE SCALE GENOMIC DNA]</scope>
    <source>
        <strain evidence="1 2">HMF5405</strain>
    </source>
</reference>
<sequence length="271" mass="30026">MQGPQRQYTNEMHRKFGFFAIFTPGTPLALGDIGTFDKNQFKRISSLKEKFGIEPKIRLDTTREDIDYQSEGSVTISAKLSGVAALPGSALRDIDAGIIVEFNKENSTVFRAKGVLTHSIEDTISLGEQIVQLFKDSKWDKSWTVITELIVADSATILISQSADSKIELKATAQVDAADFDIADASLDFKAVFQRSLETNIVAKSGLTPLFRTMKIKTPIFSKPKFKTLGVDKQLDDNITSIDLLTPSNVDSDFKESLSFGFSDFDQETLF</sequence>
<evidence type="ECO:0008006" key="3">
    <source>
        <dbReference type="Google" id="ProtNLM"/>
    </source>
</evidence>
<organism evidence="1 2">
    <name type="scientific">Fibrella forsythiae</name>
    <dbReference type="NCBI Taxonomy" id="2817061"/>
    <lineage>
        <taxon>Bacteria</taxon>
        <taxon>Pseudomonadati</taxon>
        <taxon>Bacteroidota</taxon>
        <taxon>Cytophagia</taxon>
        <taxon>Cytophagales</taxon>
        <taxon>Spirosomataceae</taxon>
        <taxon>Fibrella</taxon>
    </lineage>
</organism>
<proteinExistence type="predicted"/>
<gene>
    <name evidence="1" type="ORF">J2I46_19970</name>
</gene>
<evidence type="ECO:0000313" key="2">
    <source>
        <dbReference type="Proteomes" id="UP000664628"/>
    </source>
</evidence>
<dbReference type="EMBL" id="JAFMYW010000006">
    <property type="protein sequence ID" value="MBO0950880.1"/>
    <property type="molecule type" value="Genomic_DNA"/>
</dbReference>
<protein>
    <recommendedName>
        <fullName evidence="3">AsmA-like C-terminal domain-containing protein</fullName>
    </recommendedName>
</protein>
<evidence type="ECO:0000313" key="1">
    <source>
        <dbReference type="EMBL" id="MBO0950880.1"/>
    </source>
</evidence>
<name>A0ABS3JLJ9_9BACT</name>
<keyword evidence="2" id="KW-1185">Reference proteome</keyword>
<accession>A0ABS3JLJ9</accession>
<comment type="caution">
    <text evidence="1">The sequence shown here is derived from an EMBL/GenBank/DDBJ whole genome shotgun (WGS) entry which is preliminary data.</text>
</comment>
<dbReference type="Proteomes" id="UP000664628">
    <property type="component" value="Unassembled WGS sequence"/>
</dbReference>